<keyword evidence="5" id="KW-0653">Protein transport</keyword>
<evidence type="ECO:0008006" key="12">
    <source>
        <dbReference type="Google" id="ProtNLM"/>
    </source>
</evidence>
<dbReference type="AlphaFoldDB" id="A0A1Z5JTI8"/>
<evidence type="ECO:0000256" key="5">
    <source>
        <dbReference type="ARBA" id="ARBA00022927"/>
    </source>
</evidence>
<dbReference type="EMBL" id="BDSP01000111">
    <property type="protein sequence ID" value="GAX17098.1"/>
    <property type="molecule type" value="Genomic_DNA"/>
</dbReference>
<organism evidence="10 11">
    <name type="scientific">Fistulifera solaris</name>
    <name type="common">Oleaginous diatom</name>
    <dbReference type="NCBI Taxonomy" id="1519565"/>
    <lineage>
        <taxon>Eukaryota</taxon>
        <taxon>Sar</taxon>
        <taxon>Stramenopiles</taxon>
        <taxon>Ochrophyta</taxon>
        <taxon>Bacillariophyta</taxon>
        <taxon>Bacillariophyceae</taxon>
        <taxon>Bacillariophycidae</taxon>
        <taxon>Naviculales</taxon>
        <taxon>Naviculaceae</taxon>
        <taxon>Fistulifera</taxon>
    </lineage>
</organism>
<protein>
    <recommendedName>
        <fullName evidence="12">t-SNARE coiled-coil homology domain-containing protein</fullName>
    </recommendedName>
</protein>
<evidence type="ECO:0000256" key="1">
    <source>
        <dbReference type="ARBA" id="ARBA00004211"/>
    </source>
</evidence>
<keyword evidence="11" id="KW-1185">Reference proteome</keyword>
<dbReference type="GO" id="GO:0005783">
    <property type="term" value="C:endoplasmic reticulum"/>
    <property type="evidence" value="ECO:0007669"/>
    <property type="project" value="TreeGrafter"/>
</dbReference>
<comment type="similarity">
    <text evidence="2">Belongs to the syntaxin family.</text>
</comment>
<keyword evidence="3" id="KW-0813">Transport</keyword>
<keyword evidence="4" id="KW-0812">Transmembrane</keyword>
<dbReference type="OrthoDB" id="342981at2759"/>
<evidence type="ECO:0000256" key="4">
    <source>
        <dbReference type="ARBA" id="ARBA00022692"/>
    </source>
</evidence>
<comment type="subcellular location">
    <subcellularLocation>
        <location evidence="1">Membrane</location>
        <topology evidence="1">Single-pass type IV membrane protein</topology>
    </subcellularLocation>
</comment>
<evidence type="ECO:0000256" key="9">
    <source>
        <dbReference type="SAM" id="MobiDB-lite"/>
    </source>
</evidence>
<keyword evidence="8" id="KW-0472">Membrane</keyword>
<dbReference type="PANTHER" id="PTHR15959:SF0">
    <property type="entry name" value="SYNTAXIN-18"/>
    <property type="match status" value="1"/>
</dbReference>
<evidence type="ECO:0000313" key="10">
    <source>
        <dbReference type="EMBL" id="GAX17098.1"/>
    </source>
</evidence>
<evidence type="ECO:0000256" key="6">
    <source>
        <dbReference type="ARBA" id="ARBA00022989"/>
    </source>
</evidence>
<proteinExistence type="inferred from homology"/>
<evidence type="ECO:0000256" key="7">
    <source>
        <dbReference type="ARBA" id="ARBA00023054"/>
    </source>
</evidence>
<dbReference type="Proteomes" id="UP000198406">
    <property type="component" value="Unassembled WGS sequence"/>
</dbReference>
<reference evidence="10 11" key="1">
    <citation type="journal article" date="2015" name="Plant Cell">
        <title>Oil accumulation by the oleaginous diatom Fistulifera solaris as revealed by the genome and transcriptome.</title>
        <authorList>
            <person name="Tanaka T."/>
            <person name="Maeda Y."/>
            <person name="Veluchamy A."/>
            <person name="Tanaka M."/>
            <person name="Abida H."/>
            <person name="Marechal E."/>
            <person name="Bowler C."/>
            <person name="Muto M."/>
            <person name="Sunaga Y."/>
            <person name="Tanaka M."/>
            <person name="Yoshino T."/>
            <person name="Taniguchi T."/>
            <person name="Fukuda Y."/>
            <person name="Nemoto M."/>
            <person name="Matsumoto M."/>
            <person name="Wong P.S."/>
            <person name="Aburatani S."/>
            <person name="Fujibuchi W."/>
        </authorList>
    </citation>
    <scope>NUCLEOTIDE SEQUENCE [LARGE SCALE GENOMIC DNA]</scope>
    <source>
        <strain evidence="10 11">JPCC DA0580</strain>
    </source>
</reference>
<dbReference type="InParanoid" id="A0A1Z5JTI8"/>
<dbReference type="GO" id="GO:0031201">
    <property type="term" value="C:SNARE complex"/>
    <property type="evidence" value="ECO:0007669"/>
    <property type="project" value="TreeGrafter"/>
</dbReference>
<dbReference type="GO" id="GO:0006890">
    <property type="term" value="P:retrograde vesicle-mediated transport, Golgi to endoplasmic reticulum"/>
    <property type="evidence" value="ECO:0007669"/>
    <property type="project" value="TreeGrafter"/>
</dbReference>
<evidence type="ECO:0000256" key="8">
    <source>
        <dbReference type="ARBA" id="ARBA00023136"/>
    </source>
</evidence>
<sequence>MTALIVQQYTSVDLAEVWRSSYRKAMGISDVRASKPKRTSSIRITNLMRCHRDHEEDTEIFPDKWMNTALEIQKNIEEMARWIRQKRPEYCDVHMSDTEASLIQSTIMAFTATTATEIESLRGLIDPRQSEQRTHHQTSIVQILLGRLKEEIAEPFGKMQKLRTRAAVRLWQHPLECKLFDSSHRFSPKRPPHKLQFDFISAYEDDEVIVDKPKTGIVFGSQPARRREKGNTADRASEDTDTLSSSKNVRFDIDQQQNTKMPYQQDHDSQVQLEDPYVTSASAVSHELQQEALLLTASLQGELDSVQQMEHMMVDITTLLSQFAELVAEQQEDVFEIRDASASAKQNVESGEEELLKARERTDQSSHYMAKGIFGMALLLLFFNWIRD</sequence>
<keyword evidence="7" id="KW-0175">Coiled coil</keyword>
<keyword evidence="6" id="KW-1133">Transmembrane helix</keyword>
<evidence type="ECO:0000256" key="3">
    <source>
        <dbReference type="ARBA" id="ARBA00022448"/>
    </source>
</evidence>
<evidence type="ECO:0000256" key="2">
    <source>
        <dbReference type="ARBA" id="ARBA00009063"/>
    </source>
</evidence>
<accession>A0A1Z5JTI8</accession>
<dbReference type="Gene3D" id="1.20.5.110">
    <property type="match status" value="1"/>
</dbReference>
<gene>
    <name evidence="10" type="ORF">FisN_5Hh484</name>
</gene>
<comment type="caution">
    <text evidence="10">The sequence shown here is derived from an EMBL/GenBank/DDBJ whole genome shotgun (WGS) entry which is preliminary data.</text>
</comment>
<feature type="region of interest" description="Disordered" evidence="9">
    <location>
        <begin position="221"/>
        <end position="249"/>
    </location>
</feature>
<evidence type="ECO:0000313" key="11">
    <source>
        <dbReference type="Proteomes" id="UP000198406"/>
    </source>
</evidence>
<dbReference type="SUPFAM" id="SSF58038">
    <property type="entry name" value="SNARE fusion complex"/>
    <property type="match status" value="1"/>
</dbReference>
<feature type="compositionally biased region" description="Basic and acidic residues" evidence="9">
    <location>
        <begin position="229"/>
        <end position="238"/>
    </location>
</feature>
<dbReference type="GO" id="GO:0015031">
    <property type="term" value="P:protein transport"/>
    <property type="evidence" value="ECO:0007669"/>
    <property type="project" value="UniProtKB-KW"/>
</dbReference>
<name>A0A1Z5JTI8_FISSO</name>
<dbReference type="PANTHER" id="PTHR15959">
    <property type="entry name" value="SYNTAXIN-18"/>
    <property type="match status" value="1"/>
</dbReference>